<feature type="transmembrane region" description="Helical" evidence="1">
    <location>
        <begin position="44"/>
        <end position="60"/>
    </location>
</feature>
<organism evidence="2 3">
    <name type="scientific">Byssothecium circinans</name>
    <dbReference type="NCBI Taxonomy" id="147558"/>
    <lineage>
        <taxon>Eukaryota</taxon>
        <taxon>Fungi</taxon>
        <taxon>Dikarya</taxon>
        <taxon>Ascomycota</taxon>
        <taxon>Pezizomycotina</taxon>
        <taxon>Dothideomycetes</taxon>
        <taxon>Pleosporomycetidae</taxon>
        <taxon>Pleosporales</taxon>
        <taxon>Massarineae</taxon>
        <taxon>Massarinaceae</taxon>
        <taxon>Byssothecium</taxon>
    </lineage>
</organism>
<sequence>FNFNALYYRVVALYPSASSITLYNKKEGSFNRVFIFYTNNRKYVIIRLLFLLAGLARLIINSKVITIKFYRFYTKVISKK</sequence>
<dbReference type="OrthoDB" id="2831558at2759"/>
<reference evidence="2" key="1">
    <citation type="journal article" date="2020" name="Stud. Mycol.">
        <title>101 Dothideomycetes genomes: a test case for predicting lifestyles and emergence of pathogens.</title>
        <authorList>
            <person name="Haridas S."/>
            <person name="Albert R."/>
            <person name="Binder M."/>
            <person name="Bloem J."/>
            <person name="Labutti K."/>
            <person name="Salamov A."/>
            <person name="Andreopoulos B."/>
            <person name="Baker S."/>
            <person name="Barry K."/>
            <person name="Bills G."/>
            <person name="Bluhm B."/>
            <person name="Cannon C."/>
            <person name="Castanera R."/>
            <person name="Culley D."/>
            <person name="Daum C."/>
            <person name="Ezra D."/>
            <person name="Gonzalez J."/>
            <person name="Henrissat B."/>
            <person name="Kuo A."/>
            <person name="Liang C."/>
            <person name="Lipzen A."/>
            <person name="Lutzoni F."/>
            <person name="Magnuson J."/>
            <person name="Mondo S."/>
            <person name="Nolan M."/>
            <person name="Ohm R."/>
            <person name="Pangilinan J."/>
            <person name="Park H.-J."/>
            <person name="Ramirez L."/>
            <person name="Alfaro M."/>
            <person name="Sun H."/>
            <person name="Tritt A."/>
            <person name="Yoshinaga Y."/>
            <person name="Zwiers L.-H."/>
            <person name="Turgeon B."/>
            <person name="Goodwin S."/>
            <person name="Spatafora J."/>
            <person name="Crous P."/>
            <person name="Grigoriev I."/>
        </authorList>
    </citation>
    <scope>NUCLEOTIDE SEQUENCE</scope>
    <source>
        <strain evidence="2">CBS 675.92</strain>
    </source>
</reference>
<keyword evidence="1" id="KW-1133">Transmembrane helix</keyword>
<dbReference type="EMBL" id="ML976983">
    <property type="protein sequence ID" value="KAF1960177.1"/>
    <property type="molecule type" value="Genomic_DNA"/>
</dbReference>
<dbReference type="AlphaFoldDB" id="A0A6A5UGG7"/>
<feature type="non-terminal residue" evidence="2">
    <location>
        <position position="1"/>
    </location>
</feature>
<keyword evidence="3" id="KW-1185">Reference proteome</keyword>
<keyword evidence="1" id="KW-0812">Transmembrane</keyword>
<evidence type="ECO:0000313" key="3">
    <source>
        <dbReference type="Proteomes" id="UP000800035"/>
    </source>
</evidence>
<name>A0A6A5UGG7_9PLEO</name>
<feature type="transmembrane region" description="Helical" evidence="1">
    <location>
        <begin position="6"/>
        <end position="23"/>
    </location>
</feature>
<evidence type="ECO:0000256" key="1">
    <source>
        <dbReference type="SAM" id="Phobius"/>
    </source>
</evidence>
<proteinExistence type="predicted"/>
<dbReference type="Proteomes" id="UP000800035">
    <property type="component" value="Unassembled WGS sequence"/>
</dbReference>
<gene>
    <name evidence="2" type="ORF">CC80DRAFT_404396</name>
</gene>
<accession>A0A6A5UGG7</accession>
<protein>
    <submittedName>
        <fullName evidence="2">Uncharacterized protein</fullName>
    </submittedName>
</protein>
<keyword evidence="1" id="KW-0472">Membrane</keyword>
<evidence type="ECO:0000313" key="2">
    <source>
        <dbReference type="EMBL" id="KAF1960177.1"/>
    </source>
</evidence>